<dbReference type="Pfam" id="PF00176">
    <property type="entry name" value="SNF2-rel_dom"/>
    <property type="match status" value="1"/>
</dbReference>
<dbReference type="AlphaFoldDB" id="A0A127I6S2"/>
<organism evidence="5 6">
    <name type="scientific">Pseudomonas azotoformans</name>
    <dbReference type="NCBI Taxonomy" id="47878"/>
    <lineage>
        <taxon>Bacteria</taxon>
        <taxon>Pseudomonadati</taxon>
        <taxon>Pseudomonadota</taxon>
        <taxon>Gammaproteobacteria</taxon>
        <taxon>Pseudomonadales</taxon>
        <taxon>Pseudomonadaceae</taxon>
        <taxon>Pseudomonas</taxon>
    </lineage>
</organism>
<feature type="domain" description="Helicase ATP-binding" evidence="3">
    <location>
        <begin position="249"/>
        <end position="396"/>
    </location>
</feature>
<dbReference type="PANTHER" id="PTHR45766">
    <property type="entry name" value="DNA ANNEALING HELICASE AND ENDONUCLEASE ZRANB3 FAMILY MEMBER"/>
    <property type="match status" value="1"/>
</dbReference>
<dbReference type="InterPro" id="IPR038718">
    <property type="entry name" value="SNF2-like_sf"/>
</dbReference>
<dbReference type="SMART" id="SM00487">
    <property type="entry name" value="DEXDc"/>
    <property type="match status" value="1"/>
</dbReference>
<dbReference type="PROSITE" id="PS51194">
    <property type="entry name" value="HELICASE_CTER"/>
    <property type="match status" value="1"/>
</dbReference>
<dbReference type="GO" id="GO:0004386">
    <property type="term" value="F:helicase activity"/>
    <property type="evidence" value="ECO:0007669"/>
    <property type="project" value="UniProtKB-KW"/>
</dbReference>
<dbReference type="GO" id="GO:0006281">
    <property type="term" value="P:DNA repair"/>
    <property type="evidence" value="ECO:0007669"/>
    <property type="project" value="TreeGrafter"/>
</dbReference>
<evidence type="ECO:0000256" key="2">
    <source>
        <dbReference type="ARBA" id="ARBA00022806"/>
    </source>
</evidence>
<dbReference type="Gene3D" id="3.40.50.300">
    <property type="entry name" value="P-loop containing nucleotide triphosphate hydrolases"/>
    <property type="match status" value="1"/>
</dbReference>
<dbReference type="InterPro" id="IPR000330">
    <property type="entry name" value="SNF2_N"/>
</dbReference>
<evidence type="ECO:0000313" key="6">
    <source>
        <dbReference type="Proteomes" id="UP000070516"/>
    </source>
</evidence>
<proteinExistence type="predicted"/>
<dbReference type="SMART" id="SM00490">
    <property type="entry name" value="HELICc"/>
    <property type="match status" value="1"/>
</dbReference>
<evidence type="ECO:0000259" key="4">
    <source>
        <dbReference type="PROSITE" id="PS51194"/>
    </source>
</evidence>
<dbReference type="SUPFAM" id="SSF52540">
    <property type="entry name" value="P-loop containing nucleoside triphosphate hydrolases"/>
    <property type="match status" value="2"/>
</dbReference>
<dbReference type="KEGG" id="pazo:AYR47_31455"/>
<dbReference type="EMBL" id="CP014546">
    <property type="protein sequence ID" value="AMN82544.1"/>
    <property type="molecule type" value="Genomic_DNA"/>
</dbReference>
<dbReference type="Proteomes" id="UP000070516">
    <property type="component" value="Chromosome"/>
</dbReference>
<dbReference type="InterPro" id="IPR049730">
    <property type="entry name" value="SNF2/RAD54-like_C"/>
</dbReference>
<dbReference type="GO" id="GO:0016787">
    <property type="term" value="F:hydrolase activity"/>
    <property type="evidence" value="ECO:0007669"/>
    <property type="project" value="UniProtKB-KW"/>
</dbReference>
<keyword evidence="2 5" id="KW-0347">Helicase</keyword>
<dbReference type="PROSITE" id="PS51192">
    <property type="entry name" value="HELICASE_ATP_BIND_1"/>
    <property type="match status" value="1"/>
</dbReference>
<dbReference type="Gene3D" id="3.40.50.10810">
    <property type="entry name" value="Tandem AAA-ATPase domain"/>
    <property type="match status" value="1"/>
</dbReference>
<dbReference type="GO" id="GO:0031297">
    <property type="term" value="P:replication fork processing"/>
    <property type="evidence" value="ECO:0007669"/>
    <property type="project" value="TreeGrafter"/>
</dbReference>
<dbReference type="InterPro" id="IPR014001">
    <property type="entry name" value="Helicase_ATP-bd"/>
</dbReference>
<dbReference type="CDD" id="cd17919">
    <property type="entry name" value="DEXHc_Snf"/>
    <property type="match status" value="1"/>
</dbReference>
<dbReference type="InterPro" id="IPR001650">
    <property type="entry name" value="Helicase_C-like"/>
</dbReference>
<keyword evidence="1" id="KW-0378">Hydrolase</keyword>
<gene>
    <name evidence="5" type="ORF">AYR47_31455</name>
</gene>
<dbReference type="Pfam" id="PF00271">
    <property type="entry name" value="Helicase_C"/>
    <property type="match status" value="1"/>
</dbReference>
<evidence type="ECO:0000313" key="5">
    <source>
        <dbReference type="EMBL" id="AMN82544.1"/>
    </source>
</evidence>
<accession>A0A127I6S2</accession>
<keyword evidence="2 5" id="KW-0067">ATP-binding</keyword>
<dbReference type="GO" id="GO:0005524">
    <property type="term" value="F:ATP binding"/>
    <property type="evidence" value="ECO:0007669"/>
    <property type="project" value="InterPro"/>
</dbReference>
<dbReference type="CDD" id="cd18793">
    <property type="entry name" value="SF2_C_SNF"/>
    <property type="match status" value="1"/>
</dbReference>
<evidence type="ECO:0000259" key="3">
    <source>
        <dbReference type="PROSITE" id="PS51192"/>
    </source>
</evidence>
<name>A0A127I6S2_PSEAZ</name>
<dbReference type="InterPro" id="IPR027417">
    <property type="entry name" value="P-loop_NTPase"/>
</dbReference>
<protein>
    <submittedName>
        <fullName evidence="5">Helicase</fullName>
    </submittedName>
</protein>
<sequence length="645" mass="72471">MNRQPHLLGSVVFDGYDFGLQLQFLEGANKLLLERGGFYIRNSDHPMHRFWRVPKDKLLSGLDILFHRLMELADGRLQDSWQSFYQKIETAQSAPNRQVFTHGMRLRLAPLAQGGVLLSGDYHPGAVAVTRRMRGVFLGQSKSWRIEASAELVRSNLILELGIAEDQFEILDTVQELLTDGSIVPADTVTRISLGGPPQERNAPSVQEDVSTDVYLAAIPTIERTEITAEKIALELNSHSLLDHQPAGIQHLLQRTSALLADDMGLGKTRQAIIAAAIRAVDRPVLVITLSTLIINWKREIQMVYPQARIGMQVFDPSSQWIITNYERLGDYVLRAGHFEVMIIDEAHRLKEPTAAWTRHGFDIAAKVPNRYLLTGTPVLNRESELHTLLRLSGHPVGQLPLKAFCEQFAGSQDFRKNLRDAIGDWMLRRRKDVLPGLKGKQRQTLPVELPAEQRHEYDRIRCEDRPGLARLGALRQLLEQAKVRVVMELLSELDVEDKVILFCEFKGTVTTLHKLCEEAGYGCATVVGSDTVTKRQKAIDKFQSDPLTRIFAATTSAAGTGNNLTAANYVMFLGLPWTPGTQDQAEDRAYRNGQLRMVVVKIPLIENSIDQMLWQMLLDKRQLAQDLIEPDIAATNRANLAARL</sequence>
<evidence type="ECO:0000256" key="1">
    <source>
        <dbReference type="ARBA" id="ARBA00022801"/>
    </source>
</evidence>
<reference evidence="5 6" key="1">
    <citation type="submission" date="2016-02" db="EMBL/GenBank/DDBJ databases">
        <title>Complete genome sequence of Pseudomonas azotoformans S4.</title>
        <authorList>
            <person name="Fang Y."/>
            <person name="Wu L."/>
            <person name="Feng G."/>
        </authorList>
    </citation>
    <scope>NUCLEOTIDE SEQUENCE [LARGE SCALE GENOMIC DNA]</scope>
    <source>
        <strain evidence="5 6">S4</strain>
    </source>
</reference>
<keyword evidence="2 5" id="KW-0547">Nucleotide-binding</keyword>
<feature type="domain" description="Helicase C-terminal" evidence="4">
    <location>
        <begin position="486"/>
        <end position="630"/>
    </location>
</feature>
<dbReference type="PANTHER" id="PTHR45766:SF6">
    <property type="entry name" value="SWI_SNF-RELATED MATRIX-ASSOCIATED ACTIN-DEPENDENT REGULATOR OF CHROMATIN SUBFAMILY A-LIKE PROTEIN 1"/>
    <property type="match status" value="1"/>
</dbReference>
<dbReference type="RefSeq" id="WP_061449369.1">
    <property type="nucleotide sequence ID" value="NZ_CP014546.1"/>
</dbReference>